<evidence type="ECO:0000313" key="2">
    <source>
        <dbReference type="Proteomes" id="UP001163835"/>
    </source>
</evidence>
<name>A0ACC1TI37_9AGAR</name>
<protein>
    <submittedName>
        <fullName evidence="1">Uncharacterized protein</fullName>
    </submittedName>
</protein>
<reference evidence="1" key="1">
    <citation type="submission" date="2022-09" db="EMBL/GenBank/DDBJ databases">
        <title>A Global Phylogenomic Analysis of the Shiitake Genus Lentinula.</title>
        <authorList>
            <consortium name="DOE Joint Genome Institute"/>
            <person name="Sierra-Patev S."/>
            <person name="Min B."/>
            <person name="Naranjo-Ortiz M."/>
            <person name="Looney B."/>
            <person name="Konkel Z."/>
            <person name="Slot J.C."/>
            <person name="Sakamoto Y."/>
            <person name="Steenwyk J.L."/>
            <person name="Rokas A."/>
            <person name="Carro J."/>
            <person name="Camarero S."/>
            <person name="Ferreira P."/>
            <person name="Molpeceres G."/>
            <person name="Ruiz-Duenas F.J."/>
            <person name="Serrano A."/>
            <person name="Henrissat B."/>
            <person name="Drula E."/>
            <person name="Hughes K.W."/>
            <person name="Mata J.L."/>
            <person name="Ishikawa N.K."/>
            <person name="Vargas-Isla R."/>
            <person name="Ushijima S."/>
            <person name="Smith C.A."/>
            <person name="Ahrendt S."/>
            <person name="Andreopoulos W."/>
            <person name="He G."/>
            <person name="Labutti K."/>
            <person name="Lipzen A."/>
            <person name="Ng V."/>
            <person name="Riley R."/>
            <person name="Sandor L."/>
            <person name="Barry K."/>
            <person name="Martinez A.T."/>
            <person name="Xiao Y."/>
            <person name="Gibbons J.G."/>
            <person name="Terashima K."/>
            <person name="Grigoriev I.V."/>
            <person name="Hibbett D.S."/>
        </authorList>
    </citation>
    <scope>NUCLEOTIDE SEQUENCE</scope>
    <source>
        <strain evidence="1">TMI1499</strain>
    </source>
</reference>
<comment type="caution">
    <text evidence="1">The sequence shown here is derived from an EMBL/GenBank/DDBJ whole genome shotgun (WGS) entry which is preliminary data.</text>
</comment>
<dbReference type="EMBL" id="MU796087">
    <property type="protein sequence ID" value="KAJ3804332.1"/>
    <property type="molecule type" value="Genomic_DNA"/>
</dbReference>
<sequence length="340" mass="37901">MLILGVSSPRPSLQKPFDLQPESTDAVLLDGILDLGHLVLPAWNLHWSGDFIYLLKYSDLSDQNPENYWICVVTLEEDTPLGIRPYRNGCKKWNRRGKGPCIPRTYATFWDEIPNFPNVVVLEFPKKPFVESWVMDAECYADNKLLHKEDNQGLNVKERPPGTIILFLRVSFTFNGVGVEVLGSVNFLEWSPTSIHQLDDLLSSVFNFSANGIDDYRVPFYRSPTLESENHTLVMVVPSTSGSSDQLRLDYLAYTLAPSTSSDHNLAPSIAPLTLITRDPQNVGTAPVVGGIVGSIMSLIIESDIMHCRRELPAVQVLPLTSKQTLVSNKPLPVKARPEG</sequence>
<dbReference type="Proteomes" id="UP001163835">
    <property type="component" value="Unassembled WGS sequence"/>
</dbReference>
<keyword evidence="2" id="KW-1185">Reference proteome</keyword>
<accession>A0ACC1TI37</accession>
<organism evidence="1 2">
    <name type="scientific">Lentinula aff. lateritia</name>
    <dbReference type="NCBI Taxonomy" id="2804960"/>
    <lineage>
        <taxon>Eukaryota</taxon>
        <taxon>Fungi</taxon>
        <taxon>Dikarya</taxon>
        <taxon>Basidiomycota</taxon>
        <taxon>Agaricomycotina</taxon>
        <taxon>Agaricomycetes</taxon>
        <taxon>Agaricomycetidae</taxon>
        <taxon>Agaricales</taxon>
        <taxon>Marasmiineae</taxon>
        <taxon>Omphalotaceae</taxon>
        <taxon>Lentinula</taxon>
    </lineage>
</organism>
<evidence type="ECO:0000313" key="1">
    <source>
        <dbReference type="EMBL" id="KAJ3804332.1"/>
    </source>
</evidence>
<gene>
    <name evidence="1" type="ORF">F5876DRAFT_83352</name>
</gene>
<proteinExistence type="predicted"/>